<accession>A0AAE3SHT0</accession>
<keyword evidence="1" id="KW-0472">Membrane</keyword>
<dbReference type="EMBL" id="JAPDPJ010000133">
    <property type="protein sequence ID" value="MCW3789587.1"/>
    <property type="molecule type" value="Genomic_DNA"/>
</dbReference>
<name>A0AAE3SHT0_9BACT</name>
<keyword evidence="3" id="KW-1185">Reference proteome</keyword>
<evidence type="ECO:0000313" key="2">
    <source>
        <dbReference type="EMBL" id="MCW3789587.1"/>
    </source>
</evidence>
<protein>
    <submittedName>
        <fullName evidence="2">Uncharacterized protein</fullName>
    </submittedName>
</protein>
<feature type="transmembrane region" description="Helical" evidence="1">
    <location>
        <begin position="106"/>
        <end position="128"/>
    </location>
</feature>
<dbReference type="Proteomes" id="UP001209229">
    <property type="component" value="Unassembled WGS sequence"/>
</dbReference>
<feature type="transmembrane region" description="Helical" evidence="1">
    <location>
        <begin position="140"/>
        <end position="160"/>
    </location>
</feature>
<dbReference type="AlphaFoldDB" id="A0AAE3SHT0"/>
<organism evidence="2 3">
    <name type="scientific">Plebeiibacterium sediminum</name>
    <dbReference type="NCBI Taxonomy" id="2992112"/>
    <lineage>
        <taxon>Bacteria</taxon>
        <taxon>Pseudomonadati</taxon>
        <taxon>Bacteroidota</taxon>
        <taxon>Bacteroidia</taxon>
        <taxon>Marinilabiliales</taxon>
        <taxon>Marinilabiliaceae</taxon>
        <taxon>Plebeiibacterium</taxon>
    </lineage>
</organism>
<evidence type="ECO:0000256" key="1">
    <source>
        <dbReference type="SAM" id="Phobius"/>
    </source>
</evidence>
<sequence length="163" mass="18269">MNWERNEHIVKISKKIYPKINKLEVPLFFVLALVTSLKEFTNLPVTIFIIAITGVLACLYFLGAFYPKDSNIYSNGAQSIIKVCMISLSVGLLGIMYKILHLPGALQMLVAATATMLVGFVTSLYYKYKTPEVTLFDNRMLLRMLIIGGICAILLLLSVINKF</sequence>
<feature type="transmembrane region" description="Helical" evidence="1">
    <location>
        <begin position="43"/>
        <end position="67"/>
    </location>
</feature>
<keyword evidence="1" id="KW-0812">Transmembrane</keyword>
<evidence type="ECO:0000313" key="3">
    <source>
        <dbReference type="Proteomes" id="UP001209229"/>
    </source>
</evidence>
<proteinExistence type="predicted"/>
<reference evidence="2" key="1">
    <citation type="submission" date="2022-10" db="EMBL/GenBank/DDBJ databases">
        <authorList>
            <person name="Yu W.X."/>
        </authorList>
    </citation>
    <scope>NUCLEOTIDE SEQUENCE</scope>
    <source>
        <strain evidence="2">AAT</strain>
    </source>
</reference>
<keyword evidence="1" id="KW-1133">Transmembrane helix</keyword>
<dbReference type="RefSeq" id="WP_301193135.1">
    <property type="nucleotide sequence ID" value="NZ_JAPDPJ010000133.1"/>
</dbReference>
<gene>
    <name evidence="2" type="ORF">OM075_24215</name>
</gene>
<comment type="caution">
    <text evidence="2">The sequence shown here is derived from an EMBL/GenBank/DDBJ whole genome shotgun (WGS) entry which is preliminary data.</text>
</comment>
<feature type="transmembrane region" description="Helical" evidence="1">
    <location>
        <begin position="79"/>
        <end position="100"/>
    </location>
</feature>
<feature type="transmembrane region" description="Helical" evidence="1">
    <location>
        <begin position="20"/>
        <end position="37"/>
    </location>
</feature>